<keyword evidence="16" id="KW-0675">Receptor</keyword>
<evidence type="ECO:0000256" key="11">
    <source>
        <dbReference type="ARBA" id="ARBA00023180"/>
    </source>
</evidence>
<evidence type="ECO:0000256" key="10">
    <source>
        <dbReference type="ARBA" id="ARBA00023136"/>
    </source>
</evidence>
<dbReference type="FunFam" id="2.60.120.430:FF:000003">
    <property type="entry name" value="FERONIA receptor-like kinase"/>
    <property type="match status" value="1"/>
</dbReference>
<dbReference type="GO" id="GO:0010038">
    <property type="term" value="P:response to metal ion"/>
    <property type="evidence" value="ECO:0007669"/>
    <property type="project" value="UniProtKB-ARBA"/>
</dbReference>
<evidence type="ECO:0000313" key="17">
    <source>
        <dbReference type="Proteomes" id="UP000236161"/>
    </source>
</evidence>
<dbReference type="Gene3D" id="3.30.200.20">
    <property type="entry name" value="Phosphorylase Kinase, domain 1"/>
    <property type="match status" value="1"/>
</dbReference>
<protein>
    <submittedName>
        <fullName evidence="16">Receptor-like protein kinase FERONIA</fullName>
        <ecNumber evidence="16">2.7.11.1</ecNumber>
    </submittedName>
</protein>
<dbReference type="PROSITE" id="PS00108">
    <property type="entry name" value="PROTEIN_KINASE_ST"/>
    <property type="match status" value="1"/>
</dbReference>
<keyword evidence="10 13" id="KW-0472">Membrane</keyword>
<keyword evidence="17" id="KW-1185">Reference proteome</keyword>
<evidence type="ECO:0000313" key="16">
    <source>
        <dbReference type="EMBL" id="PKA50549.1"/>
    </source>
</evidence>
<dbReference type="FunFam" id="2.60.120.430:FF:000007">
    <property type="entry name" value="FERONIA receptor-like kinase"/>
    <property type="match status" value="1"/>
</dbReference>
<dbReference type="InterPro" id="IPR045272">
    <property type="entry name" value="ANXUR1/2-like"/>
</dbReference>
<evidence type="ECO:0000256" key="1">
    <source>
        <dbReference type="ARBA" id="ARBA00004479"/>
    </source>
</evidence>
<reference evidence="16 17" key="1">
    <citation type="journal article" date="2017" name="Nature">
        <title>The Apostasia genome and the evolution of orchids.</title>
        <authorList>
            <person name="Zhang G.Q."/>
            <person name="Liu K.W."/>
            <person name="Li Z."/>
            <person name="Lohaus R."/>
            <person name="Hsiao Y.Y."/>
            <person name="Niu S.C."/>
            <person name="Wang J.Y."/>
            <person name="Lin Y.C."/>
            <person name="Xu Q."/>
            <person name="Chen L.J."/>
            <person name="Yoshida K."/>
            <person name="Fujiwara S."/>
            <person name="Wang Z.W."/>
            <person name="Zhang Y.Q."/>
            <person name="Mitsuda N."/>
            <person name="Wang M."/>
            <person name="Liu G.H."/>
            <person name="Pecoraro L."/>
            <person name="Huang H.X."/>
            <person name="Xiao X.J."/>
            <person name="Lin M."/>
            <person name="Wu X.Y."/>
            <person name="Wu W.L."/>
            <person name="Chen Y.Y."/>
            <person name="Chang S.B."/>
            <person name="Sakamoto S."/>
            <person name="Ohme-Takagi M."/>
            <person name="Yagi M."/>
            <person name="Zeng S.J."/>
            <person name="Shen C.Y."/>
            <person name="Yeh C.M."/>
            <person name="Luo Y.B."/>
            <person name="Tsai W.C."/>
            <person name="Van de Peer Y."/>
            <person name="Liu Z.J."/>
        </authorList>
    </citation>
    <scope>NUCLEOTIDE SEQUENCE [LARGE SCALE GENOMIC DNA]</scope>
    <source>
        <strain evidence="17">cv. Shenzhen</strain>
        <tissue evidence="16">Stem</tissue>
    </source>
</reference>
<evidence type="ECO:0000256" key="8">
    <source>
        <dbReference type="ARBA" id="ARBA00022840"/>
    </source>
</evidence>
<dbReference type="InterPro" id="IPR017441">
    <property type="entry name" value="Protein_kinase_ATP_BS"/>
</dbReference>
<dbReference type="Pfam" id="PF12819">
    <property type="entry name" value="Malectin_like"/>
    <property type="match status" value="1"/>
</dbReference>
<dbReference type="STRING" id="1088818.A0A2I0A4S6"/>
<feature type="chain" id="PRO_5014115129" evidence="14">
    <location>
        <begin position="23"/>
        <end position="787"/>
    </location>
</feature>
<dbReference type="PROSITE" id="PS50011">
    <property type="entry name" value="PROTEIN_KINASE_DOM"/>
    <property type="match status" value="1"/>
</dbReference>
<keyword evidence="3 16" id="KW-0808">Transferase</keyword>
<sequence length="787" mass="86106">MTIFSLLTYFFLLTSAAASAAADDSIFLDCGVSGSSTTFDGRNWTGDAAATTFTLTSGTLSLPANSPVSPAPATPYHTARVSASPFTYHLPVTQGRKFLRLHFFPVNYGNFASSDALFTVTAGPYTLLKNFNASQTVEFLGIPFLVREYSINISFLNLTFTPSSALPASYAFVNAIEIISSPDIFSGGNRPQPYSVEPDRALQTMYRLNVGGQVIRPMQDSGSLFRTWEDDSPYIHGAGIGVAYAADENVTIRYPANTPEYIAPADVYATARSMGPNPSINLNYNLTWILPVDPGFYYLVRLHFCEISYSFTEMNQRVFDIFINNHAANKRFNVIRASGGIGLPVYQDFFVVIPNGSEREKLVDLWVSLHPAPRSKPEVFNAILNGLEVFKLQSYDATLAGLNPTPSRKQGNDAAMDNAIQVSGNSRRRIRLIAAFTGGGLGLLLSIILFTLFSLLQKGIARPSSMLGSSALAKGSSTPCRHFSFAELEHATNGFDEAVLIGAGGFGKVYRGTIDSGLMTVAIKRGRSLSGQGIQQFYNEIETLSKLQHHHLVSLIGYCHDSAEMILVYNFMSQGNLGEHLYGTKDPLPWRRRLQICIGAARGLHYLHTGANPPIIHRDVKTTNILLDGEWVAKVADFGLSRKGPEIGHSHVSSAVRGTMGYLDPEYVKLMRLTEKSDVYAFGVVMLEVLCGRPALDPAKAEEESLVDWVLQSQKDGAIDQVLDPYLKGKARKLCLEKFVKTAVSCVAEGRVERPAMGDVLRNLELALAFHLQECCLEDSSEAGHSF</sequence>
<dbReference type="GO" id="GO:0005524">
    <property type="term" value="F:ATP binding"/>
    <property type="evidence" value="ECO:0007669"/>
    <property type="project" value="UniProtKB-UniRule"/>
</dbReference>
<keyword evidence="11" id="KW-0325">Glycoprotein</keyword>
<evidence type="ECO:0000256" key="4">
    <source>
        <dbReference type="ARBA" id="ARBA00022692"/>
    </source>
</evidence>
<dbReference type="EC" id="2.7.11.1" evidence="16"/>
<dbReference type="CDD" id="cd14066">
    <property type="entry name" value="STKc_IRAK"/>
    <property type="match status" value="1"/>
</dbReference>
<proteinExistence type="predicted"/>
<dbReference type="InterPro" id="IPR001245">
    <property type="entry name" value="Ser-Thr/Tyr_kinase_cat_dom"/>
</dbReference>
<keyword evidence="5 14" id="KW-0732">Signal</keyword>
<evidence type="ECO:0000256" key="12">
    <source>
        <dbReference type="PROSITE-ProRule" id="PRU10141"/>
    </source>
</evidence>
<dbReference type="GO" id="GO:0004714">
    <property type="term" value="F:transmembrane receptor protein tyrosine kinase activity"/>
    <property type="evidence" value="ECO:0007669"/>
    <property type="project" value="InterPro"/>
</dbReference>
<dbReference type="Gene3D" id="2.60.120.430">
    <property type="entry name" value="Galactose-binding lectin"/>
    <property type="match status" value="2"/>
</dbReference>
<feature type="domain" description="Protein kinase" evidence="15">
    <location>
        <begin position="495"/>
        <end position="766"/>
    </location>
</feature>
<evidence type="ECO:0000256" key="13">
    <source>
        <dbReference type="SAM" id="Phobius"/>
    </source>
</evidence>
<dbReference type="SMART" id="SM00220">
    <property type="entry name" value="S_TKc"/>
    <property type="match status" value="1"/>
</dbReference>
<comment type="subcellular location">
    <subcellularLocation>
        <location evidence="1">Membrane</location>
        <topology evidence="1">Single-pass type I membrane protein</topology>
    </subcellularLocation>
</comment>
<dbReference type="FunFam" id="3.30.200.20:FF:000039">
    <property type="entry name" value="receptor-like protein kinase FERONIA"/>
    <property type="match status" value="1"/>
</dbReference>
<dbReference type="InterPro" id="IPR024788">
    <property type="entry name" value="Malectin-like_Carb-bd_dom"/>
</dbReference>
<dbReference type="Pfam" id="PF07714">
    <property type="entry name" value="PK_Tyr_Ser-Thr"/>
    <property type="match status" value="1"/>
</dbReference>
<dbReference type="GO" id="GO:0016020">
    <property type="term" value="C:membrane"/>
    <property type="evidence" value="ECO:0007669"/>
    <property type="project" value="UniProtKB-SubCell"/>
</dbReference>
<accession>A0A2I0A4S6</accession>
<dbReference type="GO" id="GO:0004674">
    <property type="term" value="F:protein serine/threonine kinase activity"/>
    <property type="evidence" value="ECO:0007669"/>
    <property type="project" value="UniProtKB-KW"/>
</dbReference>
<evidence type="ECO:0000256" key="14">
    <source>
        <dbReference type="SAM" id="SignalP"/>
    </source>
</evidence>
<gene>
    <name evidence="16" type="primary">FER</name>
    <name evidence="16" type="ORF">AXF42_Ash013764</name>
</gene>
<keyword evidence="9 13" id="KW-1133">Transmembrane helix</keyword>
<dbReference type="AlphaFoldDB" id="A0A2I0A4S6"/>
<keyword evidence="8 12" id="KW-0067">ATP-binding</keyword>
<evidence type="ECO:0000256" key="6">
    <source>
        <dbReference type="ARBA" id="ARBA00022741"/>
    </source>
</evidence>
<dbReference type="PROSITE" id="PS00107">
    <property type="entry name" value="PROTEIN_KINASE_ATP"/>
    <property type="match status" value="1"/>
</dbReference>
<dbReference type="SUPFAM" id="SSF56112">
    <property type="entry name" value="Protein kinase-like (PK-like)"/>
    <property type="match status" value="1"/>
</dbReference>
<keyword evidence="2" id="KW-0723">Serine/threonine-protein kinase</keyword>
<keyword evidence="7 16" id="KW-0418">Kinase</keyword>
<evidence type="ECO:0000259" key="15">
    <source>
        <dbReference type="PROSITE" id="PS50011"/>
    </source>
</evidence>
<evidence type="ECO:0000256" key="7">
    <source>
        <dbReference type="ARBA" id="ARBA00022777"/>
    </source>
</evidence>
<evidence type="ECO:0000256" key="5">
    <source>
        <dbReference type="ARBA" id="ARBA00022729"/>
    </source>
</evidence>
<evidence type="ECO:0000256" key="2">
    <source>
        <dbReference type="ARBA" id="ARBA00022527"/>
    </source>
</evidence>
<dbReference type="EMBL" id="KZ452023">
    <property type="protein sequence ID" value="PKA50549.1"/>
    <property type="molecule type" value="Genomic_DNA"/>
</dbReference>
<keyword evidence="6 12" id="KW-0547">Nucleotide-binding</keyword>
<feature type="transmembrane region" description="Helical" evidence="13">
    <location>
        <begin position="432"/>
        <end position="456"/>
    </location>
</feature>
<organism evidence="16 17">
    <name type="scientific">Apostasia shenzhenica</name>
    <dbReference type="NCBI Taxonomy" id="1088818"/>
    <lineage>
        <taxon>Eukaryota</taxon>
        <taxon>Viridiplantae</taxon>
        <taxon>Streptophyta</taxon>
        <taxon>Embryophyta</taxon>
        <taxon>Tracheophyta</taxon>
        <taxon>Spermatophyta</taxon>
        <taxon>Magnoliopsida</taxon>
        <taxon>Liliopsida</taxon>
        <taxon>Asparagales</taxon>
        <taxon>Orchidaceae</taxon>
        <taxon>Apostasioideae</taxon>
        <taxon>Apostasia</taxon>
    </lineage>
</organism>
<feature type="signal peptide" evidence="14">
    <location>
        <begin position="1"/>
        <end position="22"/>
    </location>
</feature>
<name>A0A2I0A4S6_9ASPA</name>
<dbReference type="PANTHER" id="PTHR34590">
    <property type="entry name" value="OS03G0124300 PROTEIN-RELATED"/>
    <property type="match status" value="1"/>
</dbReference>
<keyword evidence="4 13" id="KW-0812">Transmembrane</keyword>
<dbReference type="InterPro" id="IPR000719">
    <property type="entry name" value="Prot_kinase_dom"/>
</dbReference>
<dbReference type="InterPro" id="IPR008271">
    <property type="entry name" value="Ser/Thr_kinase_AS"/>
</dbReference>
<dbReference type="PANTHER" id="PTHR34590:SF5">
    <property type="entry name" value="OS04G0586500 PROTEIN"/>
    <property type="match status" value="1"/>
</dbReference>
<dbReference type="Proteomes" id="UP000236161">
    <property type="component" value="Unassembled WGS sequence"/>
</dbReference>
<dbReference type="FunFam" id="1.10.510.10:FF:000252">
    <property type="entry name" value="Receptor-like protein kinase FERONIA"/>
    <property type="match status" value="1"/>
</dbReference>
<evidence type="ECO:0000256" key="9">
    <source>
        <dbReference type="ARBA" id="ARBA00022989"/>
    </source>
</evidence>
<feature type="binding site" evidence="12">
    <location>
        <position position="524"/>
    </location>
    <ligand>
        <name>ATP</name>
        <dbReference type="ChEBI" id="CHEBI:30616"/>
    </ligand>
</feature>
<dbReference type="InterPro" id="IPR011009">
    <property type="entry name" value="Kinase-like_dom_sf"/>
</dbReference>
<dbReference type="OrthoDB" id="762184at2759"/>
<evidence type="ECO:0000256" key="3">
    <source>
        <dbReference type="ARBA" id="ARBA00022679"/>
    </source>
</evidence>
<dbReference type="Gene3D" id="1.10.510.10">
    <property type="entry name" value="Transferase(Phosphotransferase) domain 1"/>
    <property type="match status" value="1"/>
</dbReference>